<dbReference type="Pfam" id="PF02518">
    <property type="entry name" value="HATPase_c"/>
    <property type="match status" value="1"/>
</dbReference>
<dbReference type="SMART" id="SM00387">
    <property type="entry name" value="HATPase_c"/>
    <property type="match status" value="1"/>
</dbReference>
<keyword evidence="9" id="KW-0067">ATP-binding</keyword>
<dbReference type="InterPro" id="IPR003660">
    <property type="entry name" value="HAMP_dom"/>
</dbReference>
<dbReference type="CDD" id="cd00082">
    <property type="entry name" value="HisKA"/>
    <property type="match status" value="1"/>
</dbReference>
<evidence type="ECO:0000259" key="13">
    <source>
        <dbReference type="PROSITE" id="PS50109"/>
    </source>
</evidence>
<dbReference type="FunFam" id="1.10.287.130:FF:000001">
    <property type="entry name" value="Two-component sensor histidine kinase"/>
    <property type="match status" value="1"/>
</dbReference>
<dbReference type="AlphaFoldDB" id="A0A2S5GEY4"/>
<keyword evidence="17" id="KW-1185">Reference proteome</keyword>
<dbReference type="PROSITE" id="PS50109">
    <property type="entry name" value="HIS_KIN"/>
    <property type="match status" value="1"/>
</dbReference>
<dbReference type="InterPro" id="IPR036097">
    <property type="entry name" value="HisK_dim/P_sf"/>
</dbReference>
<dbReference type="SUPFAM" id="SSF158472">
    <property type="entry name" value="HAMP domain-like"/>
    <property type="match status" value="1"/>
</dbReference>
<dbReference type="InterPro" id="IPR005467">
    <property type="entry name" value="His_kinase_dom"/>
</dbReference>
<feature type="domain" description="Histidine kinase" evidence="13">
    <location>
        <begin position="366"/>
        <end position="583"/>
    </location>
</feature>
<dbReference type="Gene3D" id="3.30.450.20">
    <property type="entry name" value="PAS domain"/>
    <property type="match status" value="1"/>
</dbReference>
<dbReference type="InterPro" id="IPR050351">
    <property type="entry name" value="BphY/WalK/GraS-like"/>
</dbReference>
<feature type="domain" description="HAMP" evidence="15">
    <location>
        <begin position="184"/>
        <end position="236"/>
    </location>
</feature>
<evidence type="ECO:0000313" key="17">
    <source>
        <dbReference type="Proteomes" id="UP000239047"/>
    </source>
</evidence>
<evidence type="ECO:0000256" key="3">
    <source>
        <dbReference type="ARBA" id="ARBA00012438"/>
    </source>
</evidence>
<keyword evidence="6" id="KW-0808">Transferase</keyword>
<evidence type="ECO:0000256" key="1">
    <source>
        <dbReference type="ARBA" id="ARBA00000085"/>
    </source>
</evidence>
<dbReference type="InterPro" id="IPR013767">
    <property type="entry name" value="PAS_fold"/>
</dbReference>
<evidence type="ECO:0000256" key="9">
    <source>
        <dbReference type="ARBA" id="ARBA00022840"/>
    </source>
</evidence>
<organism evidence="16 17">
    <name type="scientific">Jeotgalibacillus proteolyticus</name>
    <dbReference type="NCBI Taxonomy" id="2082395"/>
    <lineage>
        <taxon>Bacteria</taxon>
        <taxon>Bacillati</taxon>
        <taxon>Bacillota</taxon>
        <taxon>Bacilli</taxon>
        <taxon>Bacillales</taxon>
        <taxon>Caryophanaceae</taxon>
        <taxon>Jeotgalibacillus</taxon>
    </lineage>
</organism>
<proteinExistence type="predicted"/>
<comment type="catalytic activity">
    <reaction evidence="1">
        <text>ATP + protein L-histidine = ADP + protein N-phospho-L-histidine.</text>
        <dbReference type="EC" id="2.7.13.3"/>
    </reaction>
</comment>
<dbReference type="Pfam" id="PF00512">
    <property type="entry name" value="HisKA"/>
    <property type="match status" value="1"/>
</dbReference>
<dbReference type="GO" id="GO:0006355">
    <property type="term" value="P:regulation of DNA-templated transcription"/>
    <property type="evidence" value="ECO:0007669"/>
    <property type="project" value="InterPro"/>
</dbReference>
<dbReference type="SMART" id="SM00388">
    <property type="entry name" value="HisKA"/>
    <property type="match status" value="1"/>
</dbReference>
<dbReference type="SMART" id="SM00091">
    <property type="entry name" value="PAS"/>
    <property type="match status" value="1"/>
</dbReference>
<keyword evidence="5" id="KW-0597">Phosphoprotein</keyword>
<dbReference type="SUPFAM" id="SSF55874">
    <property type="entry name" value="ATPase domain of HSP90 chaperone/DNA topoisomerase II/histidine kinase"/>
    <property type="match status" value="1"/>
</dbReference>
<accession>A0A2S5GEY4</accession>
<dbReference type="RefSeq" id="WP_104057101.1">
    <property type="nucleotide sequence ID" value="NZ_PREZ01000002.1"/>
</dbReference>
<dbReference type="SUPFAM" id="SSF47384">
    <property type="entry name" value="Homodimeric domain of signal transducing histidine kinase"/>
    <property type="match status" value="1"/>
</dbReference>
<evidence type="ECO:0000259" key="15">
    <source>
        <dbReference type="PROSITE" id="PS50885"/>
    </source>
</evidence>
<evidence type="ECO:0000259" key="14">
    <source>
        <dbReference type="PROSITE" id="PS50112"/>
    </source>
</evidence>
<keyword evidence="8 16" id="KW-0418">Kinase</keyword>
<dbReference type="InterPro" id="IPR004358">
    <property type="entry name" value="Sig_transdc_His_kin-like_C"/>
</dbReference>
<evidence type="ECO:0000256" key="2">
    <source>
        <dbReference type="ARBA" id="ARBA00004651"/>
    </source>
</evidence>
<dbReference type="Gene3D" id="3.30.565.10">
    <property type="entry name" value="Histidine kinase-like ATPase, C-terminal domain"/>
    <property type="match status" value="1"/>
</dbReference>
<dbReference type="EC" id="2.7.13.3" evidence="3"/>
<dbReference type="PANTHER" id="PTHR45453:SF1">
    <property type="entry name" value="PHOSPHATE REGULON SENSOR PROTEIN PHOR"/>
    <property type="match status" value="1"/>
</dbReference>
<evidence type="ECO:0000256" key="12">
    <source>
        <dbReference type="SAM" id="Phobius"/>
    </source>
</evidence>
<sequence>MSSFRTRLLFALISLIVLVLVGLGVLLGELFKSYYVNALNSRLEKEVMIVVNEAEQQTSFANVNSTLFDELSELLDTRIILLSEEGSTAYDSENNILVEEHNSIVSVIAEDEIGPGDPVRRFPVTDNITYYAKHITIDGETGVIIVGASFEELQDVYRQIWMILGITLGVALLIIILLGTRITNQYTKPIESATKVAIELAKGNYRARTYEDRVDETGMLSNSINVLARNLQEMVTHQAIQQDRLQTLIENMGSGLIMIDRQGYIVLVNKTFLNFFRLDSNEVINERYVDIIPAVKVRELAEEVFMTEQRIRKQIHLPADYAKRHLEIYGAPIISDGSVWQGIVLVFHDISELKKLEQMRKDFVANVSHEVKTPITSIKGFTETLLDGALNDKEALQSFLSIILKESDRLQALIQDLLELSKVEQQSFKLAITQFNIVDLLKEVIAIMKQKAAEKGMVITLISNESTPLEGDYDRLKQVFINLISNAITYSQPEGEVRVVVEDQKKSTTILVQDDGIGMEEEEIPRIFERFYRVDKARSRNSGGTGLGLAIVKHIVEVHAGELSVKSKPNEGTVFSVNLPVRQKSNG</sequence>
<dbReference type="InterPro" id="IPR036890">
    <property type="entry name" value="HATPase_C_sf"/>
</dbReference>
<evidence type="ECO:0000256" key="6">
    <source>
        <dbReference type="ARBA" id="ARBA00022679"/>
    </source>
</evidence>
<dbReference type="GO" id="GO:0004721">
    <property type="term" value="F:phosphoprotein phosphatase activity"/>
    <property type="evidence" value="ECO:0007669"/>
    <property type="project" value="TreeGrafter"/>
</dbReference>
<dbReference type="Pfam" id="PF00672">
    <property type="entry name" value="HAMP"/>
    <property type="match status" value="1"/>
</dbReference>
<dbReference type="GO" id="GO:0016036">
    <property type="term" value="P:cellular response to phosphate starvation"/>
    <property type="evidence" value="ECO:0007669"/>
    <property type="project" value="TreeGrafter"/>
</dbReference>
<reference evidence="16 17" key="1">
    <citation type="submission" date="2018-02" db="EMBL/GenBank/DDBJ databases">
        <title>Jeotgalibacillus proteolyticum sp. nov. a protease producing bacterium isolated from ocean sediments of Laizhou Bay.</title>
        <authorList>
            <person name="Li Y."/>
        </authorList>
    </citation>
    <scope>NUCLEOTIDE SEQUENCE [LARGE SCALE GENOMIC DNA]</scope>
    <source>
        <strain evidence="16 17">22-7</strain>
    </source>
</reference>
<dbReference type="EMBL" id="PREZ01000002">
    <property type="protein sequence ID" value="PPA71612.1"/>
    <property type="molecule type" value="Genomic_DNA"/>
</dbReference>
<dbReference type="SMART" id="SM00304">
    <property type="entry name" value="HAMP"/>
    <property type="match status" value="1"/>
</dbReference>
<dbReference type="Gene3D" id="1.10.287.130">
    <property type="match status" value="1"/>
</dbReference>
<dbReference type="GO" id="GO:0005524">
    <property type="term" value="F:ATP binding"/>
    <property type="evidence" value="ECO:0007669"/>
    <property type="project" value="UniProtKB-KW"/>
</dbReference>
<dbReference type="InterPro" id="IPR035965">
    <property type="entry name" value="PAS-like_dom_sf"/>
</dbReference>
<dbReference type="NCBIfam" id="NF046044">
    <property type="entry name" value="PnpS"/>
    <property type="match status" value="1"/>
</dbReference>
<keyword evidence="12" id="KW-0812">Transmembrane</keyword>
<dbReference type="OrthoDB" id="9813151at2"/>
<evidence type="ECO:0000256" key="7">
    <source>
        <dbReference type="ARBA" id="ARBA00022741"/>
    </source>
</evidence>
<protein>
    <recommendedName>
        <fullName evidence="3">histidine kinase</fullName>
        <ecNumber evidence="3">2.7.13.3</ecNumber>
    </recommendedName>
</protein>
<dbReference type="InterPro" id="IPR031967">
    <property type="entry name" value="PhoR_single_Cache-like_dom"/>
</dbReference>
<dbReference type="GO" id="GO:0005886">
    <property type="term" value="C:plasma membrane"/>
    <property type="evidence" value="ECO:0007669"/>
    <property type="project" value="UniProtKB-SubCell"/>
</dbReference>
<keyword evidence="10" id="KW-0902">Two-component regulatory system</keyword>
<dbReference type="CDD" id="cd00075">
    <property type="entry name" value="HATPase"/>
    <property type="match status" value="1"/>
</dbReference>
<dbReference type="FunFam" id="3.30.565.10:FF:000006">
    <property type="entry name" value="Sensor histidine kinase WalK"/>
    <property type="match status" value="1"/>
</dbReference>
<dbReference type="CDD" id="cd06225">
    <property type="entry name" value="HAMP"/>
    <property type="match status" value="1"/>
</dbReference>
<comment type="subcellular location">
    <subcellularLocation>
        <location evidence="2">Cell membrane</location>
        <topology evidence="2">Multi-pass membrane protein</topology>
    </subcellularLocation>
</comment>
<name>A0A2S5GEY4_9BACL</name>
<dbReference type="InterPro" id="IPR003594">
    <property type="entry name" value="HATPase_dom"/>
</dbReference>
<keyword evidence="12" id="KW-1133">Transmembrane helix</keyword>
<dbReference type="PROSITE" id="PS50112">
    <property type="entry name" value="PAS"/>
    <property type="match status" value="1"/>
</dbReference>
<gene>
    <name evidence="16" type="ORF">C4B60_06025</name>
</gene>
<dbReference type="PRINTS" id="PR00344">
    <property type="entry name" value="BCTRLSENSOR"/>
</dbReference>
<dbReference type="PANTHER" id="PTHR45453">
    <property type="entry name" value="PHOSPHATE REGULON SENSOR PROTEIN PHOR"/>
    <property type="match status" value="1"/>
</dbReference>
<evidence type="ECO:0000256" key="4">
    <source>
        <dbReference type="ARBA" id="ARBA00022475"/>
    </source>
</evidence>
<dbReference type="CDD" id="cd00130">
    <property type="entry name" value="PAS"/>
    <property type="match status" value="1"/>
</dbReference>
<dbReference type="NCBIfam" id="TIGR00229">
    <property type="entry name" value="sensory_box"/>
    <property type="match status" value="1"/>
</dbReference>
<dbReference type="SUPFAM" id="SSF55785">
    <property type="entry name" value="PYP-like sensor domain (PAS domain)"/>
    <property type="match status" value="1"/>
</dbReference>
<evidence type="ECO:0000256" key="8">
    <source>
        <dbReference type="ARBA" id="ARBA00022777"/>
    </source>
</evidence>
<dbReference type="Pfam" id="PF16736">
    <property type="entry name" value="sCache_like"/>
    <property type="match status" value="1"/>
</dbReference>
<dbReference type="Gene3D" id="6.10.340.10">
    <property type="match status" value="1"/>
</dbReference>
<dbReference type="GO" id="GO:0000155">
    <property type="term" value="F:phosphorelay sensor kinase activity"/>
    <property type="evidence" value="ECO:0007669"/>
    <property type="project" value="InterPro"/>
</dbReference>
<feature type="domain" description="PAS" evidence="14">
    <location>
        <begin position="241"/>
        <end position="289"/>
    </location>
</feature>
<evidence type="ECO:0000256" key="5">
    <source>
        <dbReference type="ARBA" id="ARBA00022553"/>
    </source>
</evidence>
<dbReference type="InterPro" id="IPR000014">
    <property type="entry name" value="PAS"/>
</dbReference>
<dbReference type="PROSITE" id="PS50885">
    <property type="entry name" value="HAMP"/>
    <property type="match status" value="1"/>
</dbReference>
<evidence type="ECO:0000256" key="10">
    <source>
        <dbReference type="ARBA" id="ARBA00023012"/>
    </source>
</evidence>
<keyword evidence="11 12" id="KW-0472">Membrane</keyword>
<evidence type="ECO:0000256" key="11">
    <source>
        <dbReference type="ARBA" id="ARBA00023136"/>
    </source>
</evidence>
<dbReference type="Pfam" id="PF00989">
    <property type="entry name" value="PAS"/>
    <property type="match status" value="1"/>
</dbReference>
<feature type="transmembrane region" description="Helical" evidence="12">
    <location>
        <begin position="160"/>
        <end position="179"/>
    </location>
</feature>
<dbReference type="Proteomes" id="UP000239047">
    <property type="component" value="Unassembled WGS sequence"/>
</dbReference>
<keyword evidence="7" id="KW-0547">Nucleotide-binding</keyword>
<comment type="caution">
    <text evidence="16">The sequence shown here is derived from an EMBL/GenBank/DDBJ whole genome shotgun (WGS) entry which is preliminary data.</text>
</comment>
<dbReference type="InterPro" id="IPR003661">
    <property type="entry name" value="HisK_dim/P_dom"/>
</dbReference>
<evidence type="ECO:0000313" key="16">
    <source>
        <dbReference type="EMBL" id="PPA71612.1"/>
    </source>
</evidence>
<keyword evidence="4" id="KW-1003">Cell membrane</keyword>